<evidence type="ECO:0000259" key="1">
    <source>
        <dbReference type="PROSITE" id="PS50943"/>
    </source>
</evidence>
<comment type="caution">
    <text evidence="2">The sequence shown here is derived from an EMBL/GenBank/DDBJ whole genome shotgun (WGS) entry which is preliminary data.</text>
</comment>
<protein>
    <recommendedName>
        <fullName evidence="1">HTH cro/C1-type domain-containing protein</fullName>
    </recommendedName>
</protein>
<dbReference type="CDD" id="cd00093">
    <property type="entry name" value="HTH_XRE"/>
    <property type="match status" value="1"/>
</dbReference>
<organism evidence="2 3">
    <name type="scientific">Morganella morganii</name>
    <name type="common">Proteus morganii</name>
    <dbReference type="NCBI Taxonomy" id="582"/>
    <lineage>
        <taxon>Bacteria</taxon>
        <taxon>Pseudomonadati</taxon>
        <taxon>Pseudomonadota</taxon>
        <taxon>Gammaproteobacteria</taxon>
        <taxon>Enterobacterales</taxon>
        <taxon>Morganellaceae</taxon>
        <taxon>Morganella</taxon>
    </lineage>
</organism>
<accession>A0A433ZWL9</accession>
<sequence>MNTKKSIHSPVYSDLIDRLAEERKRLGLSQLEVATALGLTQADISKLEHKERRLDVLELKKMLEVYRVAENKKLREIIINFFIMDKK</sequence>
<reference evidence="2 3" key="1">
    <citation type="submission" date="2017-08" db="EMBL/GenBank/DDBJ databases">
        <title>Draft genome sequence of pheromone producing symbiont Morganella morganii, of the female New Zealand grass grub Costelytra giveni.</title>
        <authorList>
            <person name="Laugraud A."/>
            <person name="Young S.D."/>
            <person name="Hurst M.H."/>
        </authorList>
    </citation>
    <scope>NUCLEOTIDE SEQUENCE [LARGE SCALE GENOMIC DNA]</scope>
    <source>
        <strain evidence="2 3">MMsCG</strain>
    </source>
</reference>
<gene>
    <name evidence="2" type="ORF">CKG00_09115</name>
</gene>
<dbReference type="Gene3D" id="1.10.260.40">
    <property type="entry name" value="lambda repressor-like DNA-binding domains"/>
    <property type="match status" value="1"/>
</dbReference>
<proteinExistence type="predicted"/>
<dbReference type="PROSITE" id="PS50943">
    <property type="entry name" value="HTH_CROC1"/>
    <property type="match status" value="1"/>
</dbReference>
<name>A0A433ZWL9_MORMO</name>
<dbReference type="InterPro" id="IPR001387">
    <property type="entry name" value="Cro/C1-type_HTH"/>
</dbReference>
<dbReference type="AlphaFoldDB" id="A0A433ZWL9"/>
<dbReference type="Pfam" id="PF01381">
    <property type="entry name" value="HTH_3"/>
    <property type="match status" value="1"/>
</dbReference>
<dbReference type="SUPFAM" id="SSF47413">
    <property type="entry name" value="lambda repressor-like DNA-binding domains"/>
    <property type="match status" value="1"/>
</dbReference>
<dbReference type="SMART" id="SM00530">
    <property type="entry name" value="HTH_XRE"/>
    <property type="match status" value="1"/>
</dbReference>
<dbReference type="GO" id="GO:0003677">
    <property type="term" value="F:DNA binding"/>
    <property type="evidence" value="ECO:0007669"/>
    <property type="project" value="InterPro"/>
</dbReference>
<dbReference type="Proteomes" id="UP000286908">
    <property type="component" value="Unassembled WGS sequence"/>
</dbReference>
<dbReference type="InterPro" id="IPR010982">
    <property type="entry name" value="Lambda_DNA-bd_dom_sf"/>
</dbReference>
<dbReference type="OrthoDB" id="9803379at2"/>
<evidence type="ECO:0000313" key="2">
    <source>
        <dbReference type="EMBL" id="RUT66530.1"/>
    </source>
</evidence>
<evidence type="ECO:0000313" key="3">
    <source>
        <dbReference type="Proteomes" id="UP000286908"/>
    </source>
</evidence>
<dbReference type="EMBL" id="NRQY01000001">
    <property type="protein sequence ID" value="RUT66530.1"/>
    <property type="molecule type" value="Genomic_DNA"/>
</dbReference>
<feature type="domain" description="HTH cro/C1-type" evidence="1">
    <location>
        <begin position="19"/>
        <end position="73"/>
    </location>
</feature>